<evidence type="ECO:0000256" key="1">
    <source>
        <dbReference type="SAM" id="MobiDB-lite"/>
    </source>
</evidence>
<protein>
    <submittedName>
        <fullName evidence="2">Uncharacterized protein</fullName>
    </submittedName>
</protein>
<dbReference type="Proteomes" id="UP000251960">
    <property type="component" value="Chromosome 1"/>
</dbReference>
<proteinExistence type="predicted"/>
<accession>A0A317YHR1</accession>
<feature type="region of interest" description="Disordered" evidence="1">
    <location>
        <begin position="1"/>
        <end position="23"/>
    </location>
</feature>
<feature type="compositionally biased region" description="Low complexity" evidence="1">
    <location>
        <begin position="1"/>
        <end position="13"/>
    </location>
</feature>
<organism evidence="2">
    <name type="scientific">Zea mays</name>
    <name type="common">Maize</name>
    <dbReference type="NCBI Taxonomy" id="4577"/>
    <lineage>
        <taxon>Eukaryota</taxon>
        <taxon>Viridiplantae</taxon>
        <taxon>Streptophyta</taxon>
        <taxon>Embryophyta</taxon>
        <taxon>Tracheophyta</taxon>
        <taxon>Spermatophyta</taxon>
        <taxon>Magnoliopsida</taxon>
        <taxon>Liliopsida</taxon>
        <taxon>Poales</taxon>
        <taxon>Poaceae</taxon>
        <taxon>PACMAD clade</taxon>
        <taxon>Panicoideae</taxon>
        <taxon>Andropogonodae</taxon>
        <taxon>Andropogoneae</taxon>
        <taxon>Tripsacinae</taxon>
        <taxon>Zea</taxon>
    </lineage>
</organism>
<name>A0A317YHR1_MAIZE</name>
<comment type="caution">
    <text evidence="2">The sequence shown here is derived from an EMBL/GenBank/DDBJ whole genome shotgun (WGS) entry which is preliminary data.</text>
</comment>
<evidence type="ECO:0000313" key="2">
    <source>
        <dbReference type="EMBL" id="PWZ57606.1"/>
    </source>
</evidence>
<dbReference type="EMBL" id="NCVQ01000001">
    <property type="protein sequence ID" value="PWZ57606.1"/>
    <property type="molecule type" value="Genomic_DNA"/>
</dbReference>
<sequence>MDTAAAVAARVARPTSPSRPPKTICSIKSQGLDEDMAATPPVFGKGKVSSAAPTTSLHHNHHADMPMDAIVWAGLPDDLLPKVLACVPTFLLFRR</sequence>
<gene>
    <name evidence="2" type="ORF">Zm00014a_031578</name>
</gene>
<reference evidence="2" key="1">
    <citation type="journal article" date="2018" name="Nat. Genet.">
        <title>Extensive intraspecific gene order and gene structural variations between Mo17 and other maize genomes.</title>
        <authorList>
            <person name="Sun S."/>
            <person name="Zhou Y."/>
            <person name="Chen J."/>
            <person name="Shi J."/>
            <person name="Zhao H."/>
            <person name="Zhao H."/>
            <person name="Song W."/>
            <person name="Zhang M."/>
            <person name="Cui Y."/>
            <person name="Dong X."/>
            <person name="Liu H."/>
            <person name="Ma X."/>
            <person name="Jiao Y."/>
            <person name="Wang B."/>
            <person name="Wei X."/>
            <person name="Stein J.C."/>
            <person name="Glaubitz J.C."/>
            <person name="Lu F."/>
            <person name="Yu G."/>
            <person name="Liang C."/>
            <person name="Fengler K."/>
            <person name="Li B."/>
            <person name="Rafalski A."/>
            <person name="Schnable P.S."/>
            <person name="Ware D.H."/>
            <person name="Buckler E.S."/>
            <person name="Lai J."/>
        </authorList>
    </citation>
    <scope>NUCLEOTIDE SEQUENCE [LARGE SCALE GENOMIC DNA]</scope>
    <source>
        <tissue evidence="2">Seedling</tissue>
    </source>
</reference>
<dbReference type="AlphaFoldDB" id="A0A317YHR1"/>